<dbReference type="InterPro" id="IPR036761">
    <property type="entry name" value="TTHA0802/YceI-like_sf"/>
</dbReference>
<evidence type="ECO:0000313" key="4">
    <source>
        <dbReference type="Proteomes" id="UP001234343"/>
    </source>
</evidence>
<keyword evidence="4" id="KW-1185">Reference proteome</keyword>
<dbReference type="RefSeq" id="WP_289364088.1">
    <property type="nucleotide sequence ID" value="NZ_JAUCBP010000006.1"/>
</dbReference>
<proteinExistence type="predicted"/>
<gene>
    <name evidence="3" type="ORF">QTP81_04745</name>
</gene>
<dbReference type="PANTHER" id="PTHR34406:SF1">
    <property type="entry name" value="PROTEIN YCEI"/>
    <property type="match status" value="1"/>
</dbReference>
<dbReference type="Proteomes" id="UP001234343">
    <property type="component" value="Unassembled WGS sequence"/>
</dbReference>
<evidence type="ECO:0000256" key="1">
    <source>
        <dbReference type="SAM" id="SignalP"/>
    </source>
</evidence>
<name>A0ABT7SUM8_9ALTE</name>
<reference evidence="3 4" key="1">
    <citation type="submission" date="2023-06" db="EMBL/GenBank/DDBJ databases">
        <title>Alteromonas sp. ASW11-36 isolated from intertidal sand.</title>
        <authorList>
            <person name="Li Y."/>
        </authorList>
    </citation>
    <scope>NUCLEOTIDE SEQUENCE [LARGE SCALE GENOMIC DNA]</scope>
    <source>
        <strain evidence="3 4">ASW11-36</strain>
    </source>
</reference>
<dbReference type="Pfam" id="PF04264">
    <property type="entry name" value="YceI"/>
    <property type="match status" value="1"/>
</dbReference>
<accession>A0ABT7SUM8</accession>
<dbReference type="InterPro" id="IPR007372">
    <property type="entry name" value="Lipid/polyisoprenoid-bd_YceI"/>
</dbReference>
<dbReference type="EMBL" id="JAUCBP010000006">
    <property type="protein sequence ID" value="MDM7859902.1"/>
    <property type="molecule type" value="Genomic_DNA"/>
</dbReference>
<dbReference type="SUPFAM" id="SSF101874">
    <property type="entry name" value="YceI-like"/>
    <property type="match status" value="1"/>
</dbReference>
<dbReference type="SMART" id="SM00867">
    <property type="entry name" value="YceI"/>
    <property type="match status" value="1"/>
</dbReference>
<keyword evidence="1" id="KW-0732">Signal</keyword>
<feature type="domain" description="Lipid/polyisoprenoid-binding YceI-like" evidence="2">
    <location>
        <begin position="29"/>
        <end position="183"/>
    </location>
</feature>
<evidence type="ECO:0000313" key="3">
    <source>
        <dbReference type="EMBL" id="MDM7859902.1"/>
    </source>
</evidence>
<protein>
    <submittedName>
        <fullName evidence="3">YceI family protein</fullName>
    </submittedName>
</protein>
<feature type="chain" id="PRO_5045490012" evidence="1">
    <location>
        <begin position="27"/>
        <end position="184"/>
    </location>
</feature>
<feature type="signal peptide" evidence="1">
    <location>
        <begin position="1"/>
        <end position="26"/>
    </location>
</feature>
<dbReference type="PANTHER" id="PTHR34406">
    <property type="entry name" value="PROTEIN YCEI"/>
    <property type="match status" value="1"/>
</dbReference>
<comment type="caution">
    <text evidence="3">The sequence shown here is derived from an EMBL/GenBank/DDBJ whole genome shotgun (WGS) entry which is preliminary data.</text>
</comment>
<evidence type="ECO:0000259" key="2">
    <source>
        <dbReference type="SMART" id="SM00867"/>
    </source>
</evidence>
<dbReference type="Gene3D" id="2.40.128.110">
    <property type="entry name" value="Lipid/polyisoprenoid-binding, YceI-like"/>
    <property type="match status" value="1"/>
</dbReference>
<sequence>MKTMIMWRGVAFGFMALGFHTLAQQAAQQWVVDANQSSVRFSGEHAGMTFNGQFNDWQATLVLPPAEAPSISAEFVVSSAETGDFTYDSTLPESEWFDAENYPVARFISTEITSTNSGQGYQVTGELTIKNKTRPVSFELVQSAVQLYQAEFSIDRLAFDIGVESDPDAEWVSREIAIEIQLRK</sequence>
<organism evidence="3 4">
    <name type="scientific">Alteromonas arenosi</name>
    <dbReference type="NCBI Taxonomy" id="3055817"/>
    <lineage>
        <taxon>Bacteria</taxon>
        <taxon>Pseudomonadati</taxon>
        <taxon>Pseudomonadota</taxon>
        <taxon>Gammaproteobacteria</taxon>
        <taxon>Alteromonadales</taxon>
        <taxon>Alteromonadaceae</taxon>
        <taxon>Alteromonas/Salinimonas group</taxon>
        <taxon>Alteromonas</taxon>
    </lineage>
</organism>